<keyword evidence="1" id="KW-0472">Membrane</keyword>
<sequence>MAENNNSKVKMFLPAIVLVPSFYYSFLFTGGIVLGYILSKAFCNLFVKSGKVDSIFIDYGKWTIHLHHWIMGIILLAIIWVIDFFYLPTFFAGVVCGVIIQDIYDYNDWHKVIVKNPDHTEEPKS</sequence>
<feature type="transmembrane region" description="Helical" evidence="1">
    <location>
        <begin position="12"/>
        <end position="38"/>
    </location>
</feature>
<protein>
    <submittedName>
        <fullName evidence="2">Uncharacterized protein</fullName>
    </submittedName>
</protein>
<dbReference type="Proteomes" id="UP000176855">
    <property type="component" value="Unassembled WGS sequence"/>
</dbReference>
<dbReference type="STRING" id="1802202.A2730_00120"/>
<dbReference type="EMBL" id="MHOO01000011">
    <property type="protein sequence ID" value="OGZ63691.1"/>
    <property type="molecule type" value="Genomic_DNA"/>
</dbReference>
<reference evidence="2 3" key="1">
    <citation type="journal article" date="2016" name="Nat. Commun.">
        <title>Thousands of microbial genomes shed light on interconnected biogeochemical processes in an aquifer system.</title>
        <authorList>
            <person name="Anantharaman K."/>
            <person name="Brown C.T."/>
            <person name="Hug L.A."/>
            <person name="Sharon I."/>
            <person name="Castelle C.J."/>
            <person name="Probst A.J."/>
            <person name="Thomas B.C."/>
            <person name="Singh A."/>
            <person name="Wilkins M.J."/>
            <person name="Karaoz U."/>
            <person name="Brodie E.L."/>
            <person name="Williams K.H."/>
            <person name="Hubbard S.S."/>
            <person name="Banfield J.F."/>
        </authorList>
    </citation>
    <scope>NUCLEOTIDE SEQUENCE [LARGE SCALE GENOMIC DNA]</scope>
</reference>
<proteinExistence type="predicted"/>
<name>A0A1G2HN86_9BACT</name>
<organism evidence="2 3">
    <name type="scientific">Candidatus Staskawiczbacteria bacterium RIFCSPHIGHO2_01_FULL_39_25</name>
    <dbReference type="NCBI Taxonomy" id="1802202"/>
    <lineage>
        <taxon>Bacteria</taxon>
        <taxon>Candidatus Staskawicziibacteriota</taxon>
    </lineage>
</organism>
<gene>
    <name evidence="2" type="ORF">A2730_00120</name>
</gene>
<dbReference type="AlphaFoldDB" id="A0A1G2HN86"/>
<comment type="caution">
    <text evidence="2">The sequence shown here is derived from an EMBL/GenBank/DDBJ whole genome shotgun (WGS) entry which is preliminary data.</text>
</comment>
<keyword evidence="1" id="KW-1133">Transmembrane helix</keyword>
<feature type="transmembrane region" description="Helical" evidence="1">
    <location>
        <begin position="69"/>
        <end position="100"/>
    </location>
</feature>
<accession>A0A1G2HN86</accession>
<keyword evidence="1" id="KW-0812">Transmembrane</keyword>
<evidence type="ECO:0000313" key="2">
    <source>
        <dbReference type="EMBL" id="OGZ63691.1"/>
    </source>
</evidence>
<evidence type="ECO:0000313" key="3">
    <source>
        <dbReference type="Proteomes" id="UP000176855"/>
    </source>
</evidence>
<evidence type="ECO:0000256" key="1">
    <source>
        <dbReference type="SAM" id="Phobius"/>
    </source>
</evidence>